<feature type="transmembrane region" description="Helical" evidence="6">
    <location>
        <begin position="7"/>
        <end position="25"/>
    </location>
</feature>
<feature type="transmembrane region" description="Helical" evidence="6">
    <location>
        <begin position="84"/>
        <end position="107"/>
    </location>
</feature>
<evidence type="ECO:0000313" key="8">
    <source>
        <dbReference type="Proteomes" id="UP000189883"/>
    </source>
</evidence>
<keyword evidence="5 6" id="KW-0472">Membrane</keyword>
<feature type="transmembrane region" description="Helical" evidence="6">
    <location>
        <begin position="59"/>
        <end position="78"/>
    </location>
</feature>
<dbReference type="GO" id="GO:0005886">
    <property type="term" value="C:plasma membrane"/>
    <property type="evidence" value="ECO:0007669"/>
    <property type="project" value="UniProtKB-SubCell"/>
</dbReference>
<organism evidence="7 8">
    <name type="scientific">Riemerella anatipestifer</name>
    <name type="common">Moraxella anatipestifer</name>
    <dbReference type="NCBI Taxonomy" id="34085"/>
    <lineage>
        <taxon>Bacteria</taxon>
        <taxon>Pseudomonadati</taxon>
        <taxon>Bacteroidota</taxon>
        <taxon>Flavobacteriia</taxon>
        <taxon>Flavobacteriales</taxon>
        <taxon>Weeksellaceae</taxon>
        <taxon>Riemerella</taxon>
    </lineage>
</organism>
<dbReference type="InterPro" id="IPR005538">
    <property type="entry name" value="LrgA/CidA"/>
</dbReference>
<dbReference type="GO" id="GO:0016787">
    <property type="term" value="F:hydrolase activity"/>
    <property type="evidence" value="ECO:0007669"/>
    <property type="project" value="UniProtKB-KW"/>
</dbReference>
<name>A0A1S7DQ77_RIEAN</name>
<protein>
    <submittedName>
        <fullName evidence="7">Effector of murein hydrolase LrgA</fullName>
    </submittedName>
</protein>
<gene>
    <name evidence="7" type="ORF">AB406_0299</name>
</gene>
<dbReference type="PANTHER" id="PTHR33931:SF5">
    <property type="entry name" value="UPF0299 MEMBRANE PROTEIN YOHJ"/>
    <property type="match status" value="1"/>
</dbReference>
<evidence type="ECO:0000256" key="5">
    <source>
        <dbReference type="ARBA" id="ARBA00023136"/>
    </source>
</evidence>
<evidence type="ECO:0000256" key="6">
    <source>
        <dbReference type="SAM" id="Phobius"/>
    </source>
</evidence>
<keyword evidence="4 6" id="KW-1133">Transmembrane helix</keyword>
<dbReference type="PANTHER" id="PTHR33931">
    <property type="entry name" value="HOLIN-LIKE PROTEIN CIDA-RELATED"/>
    <property type="match status" value="1"/>
</dbReference>
<comment type="subcellular location">
    <subcellularLocation>
        <location evidence="1">Cell membrane</location>
        <topology evidence="1">Multi-pass membrane protein</topology>
    </subcellularLocation>
</comment>
<keyword evidence="3 6" id="KW-0812">Transmembrane</keyword>
<evidence type="ECO:0000313" key="7">
    <source>
        <dbReference type="EMBL" id="AQY21259.1"/>
    </source>
</evidence>
<proteinExistence type="predicted"/>
<dbReference type="AlphaFoldDB" id="A0A1S7DQ77"/>
<evidence type="ECO:0000256" key="2">
    <source>
        <dbReference type="ARBA" id="ARBA00022475"/>
    </source>
</evidence>
<reference evidence="7 8" key="1">
    <citation type="submission" date="2015-06" db="EMBL/GenBank/DDBJ databases">
        <title>R. anatipestifer strain HXb2 is the most virulent strain so far, and the genome sequence would help us uncover the pathogenesis.</title>
        <authorList>
            <person name="Hu Q."/>
            <person name="Qi J."/>
            <person name="Bo H."/>
            <person name="Liu G."/>
            <person name="Tao M."/>
            <person name="Ding Y."/>
            <person name="Xue Y."/>
        </authorList>
    </citation>
    <scope>NUCLEOTIDE SEQUENCE [LARGE SCALE GENOMIC DNA]</scope>
    <source>
        <strain evidence="7 8">HXb2</strain>
    </source>
</reference>
<dbReference type="RefSeq" id="WP_014938405.1">
    <property type="nucleotide sequence ID" value="NZ_CP011859.1"/>
</dbReference>
<sequence>MILARYCAIILGFLALGELVVFLTGTKFPSSLIGMFLLTFALHKKWIKLEWVKGISDFLLGNLGLFFIPVCVAIMLYFDLLWDNIIPIMVSIIISSALVILVTGKVYQFIRKKLK</sequence>
<evidence type="ECO:0000256" key="3">
    <source>
        <dbReference type="ARBA" id="ARBA00022692"/>
    </source>
</evidence>
<dbReference type="Pfam" id="PF03788">
    <property type="entry name" value="LrgA"/>
    <property type="match status" value="1"/>
</dbReference>
<evidence type="ECO:0000256" key="4">
    <source>
        <dbReference type="ARBA" id="ARBA00022989"/>
    </source>
</evidence>
<keyword evidence="7" id="KW-0378">Hydrolase</keyword>
<evidence type="ECO:0000256" key="1">
    <source>
        <dbReference type="ARBA" id="ARBA00004651"/>
    </source>
</evidence>
<keyword evidence="2" id="KW-1003">Cell membrane</keyword>
<feature type="transmembrane region" description="Helical" evidence="6">
    <location>
        <begin position="31"/>
        <end position="47"/>
    </location>
</feature>
<accession>A0A1S7DQ77</accession>
<dbReference type="EMBL" id="CP011859">
    <property type="protein sequence ID" value="AQY21259.1"/>
    <property type="molecule type" value="Genomic_DNA"/>
</dbReference>
<dbReference type="Proteomes" id="UP000189883">
    <property type="component" value="Chromosome"/>
</dbReference>